<evidence type="ECO:0000256" key="1">
    <source>
        <dbReference type="SAM" id="MobiDB-lite"/>
    </source>
</evidence>
<reference evidence="3" key="1">
    <citation type="journal article" date="2015" name="Antonie Van Leeuwenhoek">
        <title>Comparative 16S rRNA signatures and multilocus sequence analysis for the genus Salinicola and description of Salinicola acroporae sp. nov., isolated from coral Acropora digitifera.</title>
        <authorList>
            <person name="Lepcha R.T."/>
            <person name="Poddar A."/>
            <person name="Schumann P."/>
            <person name="Das S.K."/>
        </authorList>
    </citation>
    <scope>NUCLEOTIDE SEQUENCE</scope>
    <source>
        <strain evidence="3">S4-41</strain>
    </source>
</reference>
<gene>
    <name evidence="3" type="ORF">CUR86_14515</name>
</gene>
<dbReference type="Pfam" id="PF19029">
    <property type="entry name" value="DUF883_C"/>
    <property type="match status" value="1"/>
</dbReference>
<keyword evidence="4" id="KW-1185">Reference proteome</keyword>
<sequence>MNMSLFHRDDKEGEASRIDEDMAAAAERAPRLGNDPIREEPALASRGDPLEESIDEPSPHAAAYFPRHSWADRSRQRLDEQINDTCQSCDDFVQRKPWQSVSIAALGGALLTLILSRR</sequence>
<organism evidence="3 4">
    <name type="scientific">Salinicola acroporae</name>
    <dbReference type="NCBI Taxonomy" id="1541440"/>
    <lineage>
        <taxon>Bacteria</taxon>
        <taxon>Pseudomonadati</taxon>
        <taxon>Pseudomonadota</taxon>
        <taxon>Gammaproteobacteria</taxon>
        <taxon>Oceanospirillales</taxon>
        <taxon>Halomonadaceae</taxon>
        <taxon>Salinicola</taxon>
    </lineage>
</organism>
<dbReference type="Proteomes" id="UP001162135">
    <property type="component" value="Unassembled WGS sequence"/>
</dbReference>
<dbReference type="EMBL" id="PGFS01000001">
    <property type="protein sequence ID" value="MDH4573526.1"/>
    <property type="molecule type" value="Genomic_DNA"/>
</dbReference>
<evidence type="ECO:0000259" key="2">
    <source>
        <dbReference type="Pfam" id="PF19029"/>
    </source>
</evidence>
<comment type="caution">
    <text evidence="3">The sequence shown here is derived from an EMBL/GenBank/DDBJ whole genome shotgun (WGS) entry which is preliminary data.</text>
</comment>
<name>A0ABT6I778_9GAMM</name>
<proteinExistence type="predicted"/>
<accession>A0ABT6I778</accession>
<reference evidence="3" key="2">
    <citation type="submission" date="2017-11" db="EMBL/GenBank/DDBJ databases">
        <authorList>
            <person name="Das S.K."/>
        </authorList>
    </citation>
    <scope>NUCLEOTIDE SEQUENCE</scope>
    <source>
        <strain evidence="3">S4-41</strain>
    </source>
</reference>
<feature type="region of interest" description="Disordered" evidence="1">
    <location>
        <begin position="1"/>
        <end position="61"/>
    </location>
</feature>
<evidence type="ECO:0000313" key="4">
    <source>
        <dbReference type="Proteomes" id="UP001162135"/>
    </source>
</evidence>
<evidence type="ECO:0000313" key="3">
    <source>
        <dbReference type="EMBL" id="MDH4573526.1"/>
    </source>
</evidence>
<dbReference type="InterPro" id="IPR043605">
    <property type="entry name" value="DUF883_C"/>
</dbReference>
<protein>
    <recommendedName>
        <fullName evidence="2">DUF883 domain-containing protein</fullName>
    </recommendedName>
</protein>
<feature type="compositionally biased region" description="Basic and acidic residues" evidence="1">
    <location>
        <begin position="1"/>
        <end position="20"/>
    </location>
</feature>
<feature type="domain" description="DUF883" evidence="2">
    <location>
        <begin position="90"/>
        <end position="118"/>
    </location>
</feature>